<organism evidence="2 3">
    <name type="scientific">Gottschalkia acidurici (strain ATCC 7906 / DSM 604 / BCRC 14475 / CIP 104303 / KCTC 5404 / NCIMB 10678 / 9a)</name>
    <name type="common">Clostridium acidurici</name>
    <dbReference type="NCBI Taxonomy" id="1128398"/>
    <lineage>
        <taxon>Bacteria</taxon>
        <taxon>Bacillati</taxon>
        <taxon>Bacillota</taxon>
        <taxon>Tissierellia</taxon>
        <taxon>Tissierellales</taxon>
        <taxon>Gottschalkiaceae</taxon>
        <taxon>Gottschalkia</taxon>
    </lineage>
</organism>
<evidence type="ECO:0000259" key="1">
    <source>
        <dbReference type="Pfam" id="PF10135"/>
    </source>
</evidence>
<dbReference type="InterPro" id="IPR019301">
    <property type="entry name" value="Flagellar_prot_FlgJ_N"/>
</dbReference>
<name>K0AX18_GOTA9</name>
<evidence type="ECO:0000313" key="3">
    <source>
        <dbReference type="Proteomes" id="UP000006094"/>
    </source>
</evidence>
<gene>
    <name evidence="2" type="primary">flgJ</name>
    <name evidence="2" type="ordered locus">Curi_c02150</name>
</gene>
<dbReference type="RefSeq" id="WP_014966432.1">
    <property type="nucleotide sequence ID" value="NC_018664.1"/>
</dbReference>
<dbReference type="EMBL" id="CP003326">
    <property type="protein sequence ID" value="AFS77295.1"/>
    <property type="molecule type" value="Genomic_DNA"/>
</dbReference>
<dbReference type="eggNOG" id="COG3951">
    <property type="taxonomic scope" value="Bacteria"/>
</dbReference>
<keyword evidence="2" id="KW-0282">Flagellum</keyword>
<protein>
    <submittedName>
        <fullName evidence="2">Flagellar protein FlgJ</fullName>
    </submittedName>
</protein>
<dbReference type="AlphaFoldDB" id="K0AX18"/>
<feature type="domain" description="Flagellar protein FlgJ N-terminal" evidence="1">
    <location>
        <begin position="55"/>
        <end position="106"/>
    </location>
</feature>
<dbReference type="HOGENOM" id="CLU_155700_0_4_9"/>
<reference evidence="2 3" key="1">
    <citation type="journal article" date="2012" name="PLoS ONE">
        <title>The purine-utilizing bacterium Clostridium acidurici 9a: a genome-guided metabolic reconsideration.</title>
        <authorList>
            <person name="Hartwich K."/>
            <person name="Poehlein A."/>
            <person name="Daniel R."/>
        </authorList>
    </citation>
    <scope>NUCLEOTIDE SEQUENCE [LARGE SCALE GENOMIC DNA]</scope>
    <source>
        <strain evidence="3">ATCC 7906 / DSM 604 / BCRC 14475 / CIP 104303 / KCTC 5404 / NCIMB 10678 / 9a</strain>
    </source>
</reference>
<keyword evidence="3" id="KW-1185">Reference proteome</keyword>
<sequence length="119" mass="13137">MAMIDGISNALIPTDTYKEDNIKRLSESSDMSKDEKALMKSCQDFEAIFIHMMLKSARSSSASEDGLIPKSQGTKIFEDMFDQEIAGNISTSNDGGIGIAKMLYDQMKMSLNHSSINKD</sequence>
<accession>K0AX18</accession>
<dbReference type="Proteomes" id="UP000006094">
    <property type="component" value="Chromosome"/>
</dbReference>
<keyword evidence="2" id="KW-0966">Cell projection</keyword>
<dbReference type="STRING" id="1128398.Curi_c02150"/>
<dbReference type="OrthoDB" id="9796740at2"/>
<dbReference type="KEGG" id="cad:Curi_c02150"/>
<dbReference type="Pfam" id="PF10135">
    <property type="entry name" value="Rod-binding"/>
    <property type="match status" value="1"/>
</dbReference>
<evidence type="ECO:0000313" key="2">
    <source>
        <dbReference type="EMBL" id="AFS77295.1"/>
    </source>
</evidence>
<keyword evidence="2" id="KW-0969">Cilium</keyword>
<proteinExistence type="predicted"/>